<feature type="compositionally biased region" description="Basic and acidic residues" evidence="1">
    <location>
        <begin position="41"/>
        <end position="59"/>
    </location>
</feature>
<dbReference type="EMBL" id="JWIT01000020">
    <property type="protein sequence ID" value="KJF71160.1"/>
    <property type="molecule type" value="Genomic_DNA"/>
</dbReference>
<keyword evidence="3" id="KW-1185">Reference proteome</keyword>
<protein>
    <submittedName>
        <fullName evidence="2">Uncharacterized protein</fullName>
    </submittedName>
</protein>
<evidence type="ECO:0000256" key="1">
    <source>
        <dbReference type="SAM" id="MobiDB-lite"/>
    </source>
</evidence>
<organism evidence="2 3">
    <name type="scientific">Agrobacterium arsenijevicii</name>
    <dbReference type="NCBI Taxonomy" id="1585697"/>
    <lineage>
        <taxon>Bacteria</taxon>
        <taxon>Pseudomonadati</taxon>
        <taxon>Pseudomonadota</taxon>
        <taxon>Alphaproteobacteria</taxon>
        <taxon>Hyphomicrobiales</taxon>
        <taxon>Rhizobiaceae</taxon>
        <taxon>Rhizobium/Agrobacterium group</taxon>
        <taxon>Agrobacterium</taxon>
    </lineage>
</organism>
<gene>
    <name evidence="2" type="ORF">RP75_22180</name>
</gene>
<dbReference type="Proteomes" id="UP000032564">
    <property type="component" value="Unassembled WGS sequence"/>
</dbReference>
<accession>A0ABR5D285</accession>
<evidence type="ECO:0000313" key="3">
    <source>
        <dbReference type="Proteomes" id="UP000032564"/>
    </source>
</evidence>
<evidence type="ECO:0000313" key="2">
    <source>
        <dbReference type="EMBL" id="KJF71160.1"/>
    </source>
</evidence>
<comment type="caution">
    <text evidence="2">The sequence shown here is derived from an EMBL/GenBank/DDBJ whole genome shotgun (WGS) entry which is preliminary data.</text>
</comment>
<sequence length="59" mass="6838">MSDINRFDHNYPLLLTFILRQQHGNVISVALRPTHPQVDVADARQSCHDEPETQRKATR</sequence>
<proteinExistence type="predicted"/>
<reference evidence="2 3" key="1">
    <citation type="submission" date="2014-12" db="EMBL/GenBank/DDBJ databases">
        <authorList>
            <person name="Kuzmanovic N."/>
            <person name="Pulawska J."/>
            <person name="Obradovic A."/>
        </authorList>
    </citation>
    <scope>NUCLEOTIDE SEQUENCE [LARGE SCALE GENOMIC DNA]</scope>
    <source>
        <strain evidence="2 3">KFB 330</strain>
    </source>
</reference>
<name>A0ABR5D285_9HYPH</name>
<feature type="region of interest" description="Disordered" evidence="1">
    <location>
        <begin position="39"/>
        <end position="59"/>
    </location>
</feature>